<evidence type="ECO:0000313" key="10">
    <source>
        <dbReference type="EMBL" id="KAA6315624.1"/>
    </source>
</evidence>
<comment type="subcellular location">
    <subcellularLocation>
        <location evidence="2">Cytoplasm</location>
    </subcellularLocation>
</comment>
<evidence type="ECO:0000256" key="3">
    <source>
        <dbReference type="ARBA" id="ARBA00006577"/>
    </source>
</evidence>
<evidence type="ECO:0000256" key="7">
    <source>
        <dbReference type="ARBA" id="ARBA00023186"/>
    </source>
</evidence>
<evidence type="ECO:0000256" key="6">
    <source>
        <dbReference type="ARBA" id="ARBA00023110"/>
    </source>
</evidence>
<gene>
    <name evidence="10" type="ORF">EZS27_033948</name>
</gene>
<dbReference type="EC" id="5.2.1.8" evidence="4"/>
<protein>
    <recommendedName>
        <fullName evidence="4">peptidylprolyl isomerase</fullName>
        <ecNumber evidence="4">5.2.1.8</ecNumber>
    </recommendedName>
</protein>
<feature type="domain" description="PPIase FKBP-type" evidence="9">
    <location>
        <begin position="5"/>
        <end position="84"/>
    </location>
</feature>
<name>A0A5J4Q409_9ZZZZ</name>
<dbReference type="Gene3D" id="2.40.10.330">
    <property type="match status" value="1"/>
</dbReference>
<evidence type="ECO:0000256" key="8">
    <source>
        <dbReference type="ARBA" id="ARBA00023235"/>
    </source>
</evidence>
<dbReference type="Pfam" id="PF00254">
    <property type="entry name" value="FKBP_C"/>
    <property type="match status" value="1"/>
</dbReference>
<dbReference type="Gene3D" id="3.10.50.40">
    <property type="match status" value="1"/>
</dbReference>
<evidence type="ECO:0000256" key="2">
    <source>
        <dbReference type="ARBA" id="ARBA00004496"/>
    </source>
</evidence>
<comment type="caution">
    <text evidence="10">The sequence shown here is derived from an EMBL/GenBank/DDBJ whole genome shotgun (WGS) entry which is preliminary data.</text>
</comment>
<dbReference type="PROSITE" id="PS50059">
    <property type="entry name" value="FKBP_PPIASE"/>
    <property type="match status" value="1"/>
</dbReference>
<evidence type="ECO:0000256" key="4">
    <source>
        <dbReference type="ARBA" id="ARBA00013194"/>
    </source>
</evidence>
<dbReference type="SUPFAM" id="SSF54534">
    <property type="entry name" value="FKBP-like"/>
    <property type="match status" value="1"/>
</dbReference>
<keyword evidence="5" id="KW-0963">Cytoplasm</keyword>
<dbReference type="PANTHER" id="PTHR47861:SF3">
    <property type="entry name" value="FKBP-TYPE PEPTIDYL-PROLYL CIS-TRANS ISOMERASE SLYD"/>
    <property type="match status" value="1"/>
</dbReference>
<evidence type="ECO:0000259" key="9">
    <source>
        <dbReference type="PROSITE" id="PS50059"/>
    </source>
</evidence>
<keyword evidence="8 10" id="KW-0413">Isomerase</keyword>
<reference evidence="10" key="1">
    <citation type="submission" date="2019-03" db="EMBL/GenBank/DDBJ databases">
        <title>Single cell metagenomics reveals metabolic interactions within the superorganism composed of flagellate Streblomastix strix and complex community of Bacteroidetes bacteria on its surface.</title>
        <authorList>
            <person name="Treitli S.C."/>
            <person name="Kolisko M."/>
            <person name="Husnik F."/>
            <person name="Keeling P."/>
            <person name="Hampl V."/>
        </authorList>
    </citation>
    <scope>NUCLEOTIDE SEQUENCE</scope>
    <source>
        <strain evidence="10">STM</strain>
    </source>
</reference>
<dbReference type="GO" id="GO:0042026">
    <property type="term" value="P:protein refolding"/>
    <property type="evidence" value="ECO:0007669"/>
    <property type="project" value="UniProtKB-ARBA"/>
</dbReference>
<organism evidence="10">
    <name type="scientific">termite gut metagenome</name>
    <dbReference type="NCBI Taxonomy" id="433724"/>
    <lineage>
        <taxon>unclassified sequences</taxon>
        <taxon>metagenomes</taxon>
        <taxon>organismal metagenomes</taxon>
    </lineage>
</organism>
<sequence length="187" mass="20680">METPSKYITVSYKLFATEDGERDLIEEATEKHPFQFITGLGIALEAFENQIKNLHKGDGFEFTIPYMEAYGEYNDDHVINLPKSIFEVNGRFDAEAIAEGKIVPLINADGQHLNGVVAEVQSDCVIMDMNHPLAGADLTFIGKVTENRIATDEEIQNTVNLMDNDGGCGGCHSDCEENCTCREEHGC</sequence>
<keyword evidence="6" id="KW-0697">Rotamase</keyword>
<dbReference type="InterPro" id="IPR048261">
    <property type="entry name" value="SlpA/SlyD-like_ins_sf"/>
</dbReference>
<dbReference type="EMBL" id="SNRY01005181">
    <property type="protein sequence ID" value="KAA6315624.1"/>
    <property type="molecule type" value="Genomic_DNA"/>
</dbReference>
<proteinExistence type="inferred from homology"/>
<comment type="catalytic activity">
    <reaction evidence="1">
        <text>[protein]-peptidylproline (omega=180) = [protein]-peptidylproline (omega=0)</text>
        <dbReference type="Rhea" id="RHEA:16237"/>
        <dbReference type="Rhea" id="RHEA-COMP:10747"/>
        <dbReference type="Rhea" id="RHEA-COMP:10748"/>
        <dbReference type="ChEBI" id="CHEBI:83833"/>
        <dbReference type="ChEBI" id="CHEBI:83834"/>
        <dbReference type="EC" id="5.2.1.8"/>
    </reaction>
</comment>
<evidence type="ECO:0000256" key="1">
    <source>
        <dbReference type="ARBA" id="ARBA00000971"/>
    </source>
</evidence>
<dbReference type="InterPro" id="IPR046357">
    <property type="entry name" value="PPIase_dom_sf"/>
</dbReference>
<comment type="similarity">
    <text evidence="3">Belongs to the FKBP-type PPIase family.</text>
</comment>
<dbReference type="GO" id="GO:0005737">
    <property type="term" value="C:cytoplasm"/>
    <property type="evidence" value="ECO:0007669"/>
    <property type="project" value="UniProtKB-SubCell"/>
</dbReference>
<dbReference type="PANTHER" id="PTHR47861">
    <property type="entry name" value="FKBP-TYPE PEPTIDYL-PROLYL CIS-TRANS ISOMERASE SLYD"/>
    <property type="match status" value="1"/>
</dbReference>
<dbReference type="InterPro" id="IPR001179">
    <property type="entry name" value="PPIase_FKBP_dom"/>
</dbReference>
<dbReference type="AlphaFoldDB" id="A0A5J4Q409"/>
<evidence type="ECO:0000256" key="5">
    <source>
        <dbReference type="ARBA" id="ARBA00022490"/>
    </source>
</evidence>
<accession>A0A5J4Q409</accession>
<keyword evidence="7" id="KW-0143">Chaperone</keyword>
<dbReference type="GO" id="GO:0003755">
    <property type="term" value="F:peptidyl-prolyl cis-trans isomerase activity"/>
    <property type="evidence" value="ECO:0007669"/>
    <property type="project" value="UniProtKB-KW"/>
</dbReference>